<dbReference type="SUPFAM" id="SSF52833">
    <property type="entry name" value="Thioredoxin-like"/>
    <property type="match status" value="1"/>
</dbReference>
<dbReference type="Gene3D" id="3.40.30.10">
    <property type="entry name" value="Glutaredoxin"/>
    <property type="match status" value="1"/>
</dbReference>
<name>A0AAD4M0M9_9AGAM</name>
<dbReference type="InterPro" id="IPR036249">
    <property type="entry name" value="Thioredoxin-like_sf"/>
</dbReference>
<feature type="domain" description="GST N-terminal" evidence="1">
    <location>
        <begin position="1"/>
        <end position="81"/>
    </location>
</feature>
<dbReference type="InterPro" id="IPR004045">
    <property type="entry name" value="Glutathione_S-Trfase_N"/>
</dbReference>
<dbReference type="AlphaFoldDB" id="A0AAD4M0M9"/>
<evidence type="ECO:0000259" key="1">
    <source>
        <dbReference type="PROSITE" id="PS50404"/>
    </source>
</evidence>
<gene>
    <name evidence="2" type="ORF">B0F90DRAFT_1635134</name>
</gene>
<accession>A0AAD4M0M9</accession>
<dbReference type="Pfam" id="PF13417">
    <property type="entry name" value="GST_N_3"/>
    <property type="match status" value="1"/>
</dbReference>
<evidence type="ECO:0000313" key="2">
    <source>
        <dbReference type="EMBL" id="KAI0297033.1"/>
    </source>
</evidence>
<keyword evidence="3" id="KW-1185">Reference proteome</keyword>
<dbReference type="EMBL" id="WTXG01000041">
    <property type="protein sequence ID" value="KAI0297033.1"/>
    <property type="molecule type" value="Genomic_DNA"/>
</dbReference>
<feature type="non-terminal residue" evidence="2">
    <location>
        <position position="1"/>
    </location>
</feature>
<sequence>QPVLYTFPHSVWAAAPHLALGELGLDADPRVVNLIEGANFDPEFVKVNPHATLPTLIHEGKSFTSTVAVINYLVSISSRKIAPETSITTVVHEDKIDPNFAFVASRNDEELAKTTSGFANIFTSTRLGGLKKFAATPEGQVHKGFYDKQIRSISGVRALLNGQTPDEVKQGFFNISTALWESIKSFIFETLPAAITEGPFIGGSRPGIDDLHVGVWLARIAFLSGEQKCDQGVAALEKRFGPVPEKVKVYWAAWIGRDSWVRAYPDNVLH</sequence>
<protein>
    <recommendedName>
        <fullName evidence="1">GST N-terminal domain-containing protein</fullName>
    </recommendedName>
</protein>
<evidence type="ECO:0000313" key="3">
    <source>
        <dbReference type="Proteomes" id="UP001203297"/>
    </source>
</evidence>
<reference evidence="2" key="1">
    <citation type="journal article" date="2022" name="New Phytol.">
        <title>Evolutionary transition to the ectomycorrhizal habit in the genomes of a hyperdiverse lineage of mushroom-forming fungi.</title>
        <authorList>
            <person name="Looney B."/>
            <person name="Miyauchi S."/>
            <person name="Morin E."/>
            <person name="Drula E."/>
            <person name="Courty P.E."/>
            <person name="Kohler A."/>
            <person name="Kuo A."/>
            <person name="LaButti K."/>
            <person name="Pangilinan J."/>
            <person name="Lipzen A."/>
            <person name="Riley R."/>
            <person name="Andreopoulos W."/>
            <person name="He G."/>
            <person name="Johnson J."/>
            <person name="Nolan M."/>
            <person name="Tritt A."/>
            <person name="Barry K.W."/>
            <person name="Grigoriev I.V."/>
            <person name="Nagy L.G."/>
            <person name="Hibbett D."/>
            <person name="Henrissat B."/>
            <person name="Matheny P.B."/>
            <person name="Labbe J."/>
            <person name="Martin F.M."/>
        </authorList>
    </citation>
    <scope>NUCLEOTIDE SEQUENCE</scope>
    <source>
        <strain evidence="2">BPL690</strain>
    </source>
</reference>
<proteinExistence type="predicted"/>
<dbReference type="Proteomes" id="UP001203297">
    <property type="component" value="Unassembled WGS sequence"/>
</dbReference>
<comment type="caution">
    <text evidence="2">The sequence shown here is derived from an EMBL/GenBank/DDBJ whole genome shotgun (WGS) entry which is preliminary data.</text>
</comment>
<dbReference type="PROSITE" id="PS50404">
    <property type="entry name" value="GST_NTER"/>
    <property type="match status" value="1"/>
</dbReference>
<organism evidence="2 3">
    <name type="scientific">Multifurca ochricompacta</name>
    <dbReference type="NCBI Taxonomy" id="376703"/>
    <lineage>
        <taxon>Eukaryota</taxon>
        <taxon>Fungi</taxon>
        <taxon>Dikarya</taxon>
        <taxon>Basidiomycota</taxon>
        <taxon>Agaricomycotina</taxon>
        <taxon>Agaricomycetes</taxon>
        <taxon>Russulales</taxon>
        <taxon>Russulaceae</taxon>
        <taxon>Multifurca</taxon>
    </lineage>
</organism>